<feature type="chain" id="PRO_5047127431" evidence="1">
    <location>
        <begin position="20"/>
        <end position="135"/>
    </location>
</feature>
<reference evidence="2 3" key="1">
    <citation type="submission" date="2023-02" db="EMBL/GenBank/DDBJ databases">
        <title>LHISI_Scaffold_Assembly.</title>
        <authorList>
            <person name="Stuart O.P."/>
            <person name="Cleave R."/>
            <person name="Magrath M.J.L."/>
            <person name="Mikheyev A.S."/>
        </authorList>
    </citation>
    <scope>NUCLEOTIDE SEQUENCE [LARGE SCALE GENOMIC DNA]</scope>
    <source>
        <strain evidence="2">Daus_M_001</strain>
        <tissue evidence="2">Leg muscle</tissue>
    </source>
</reference>
<evidence type="ECO:0000256" key="1">
    <source>
        <dbReference type="SAM" id="SignalP"/>
    </source>
</evidence>
<gene>
    <name evidence="2" type="ORF">PR048_007101</name>
</gene>
<keyword evidence="1" id="KW-0732">Signal</keyword>
<dbReference type="EMBL" id="JARBHB010000002">
    <property type="protein sequence ID" value="KAJ8894447.1"/>
    <property type="molecule type" value="Genomic_DNA"/>
</dbReference>
<proteinExistence type="predicted"/>
<name>A0ABQ9ICQ2_9NEOP</name>
<feature type="signal peptide" evidence="1">
    <location>
        <begin position="1"/>
        <end position="19"/>
    </location>
</feature>
<keyword evidence="3" id="KW-1185">Reference proteome</keyword>
<accession>A0ABQ9ICQ2</accession>
<protein>
    <submittedName>
        <fullName evidence="2">Uncharacterized protein</fullName>
    </submittedName>
</protein>
<evidence type="ECO:0000313" key="2">
    <source>
        <dbReference type="EMBL" id="KAJ8894447.1"/>
    </source>
</evidence>
<organism evidence="2 3">
    <name type="scientific">Dryococelus australis</name>
    <dbReference type="NCBI Taxonomy" id="614101"/>
    <lineage>
        <taxon>Eukaryota</taxon>
        <taxon>Metazoa</taxon>
        <taxon>Ecdysozoa</taxon>
        <taxon>Arthropoda</taxon>
        <taxon>Hexapoda</taxon>
        <taxon>Insecta</taxon>
        <taxon>Pterygota</taxon>
        <taxon>Neoptera</taxon>
        <taxon>Polyneoptera</taxon>
        <taxon>Phasmatodea</taxon>
        <taxon>Verophasmatodea</taxon>
        <taxon>Anareolatae</taxon>
        <taxon>Phasmatidae</taxon>
        <taxon>Eurycanthinae</taxon>
        <taxon>Dryococelus</taxon>
    </lineage>
</organism>
<dbReference type="Proteomes" id="UP001159363">
    <property type="component" value="Chromosome 2"/>
</dbReference>
<sequence>MGRCVFVVLLHVLTSNSEQRVFDGGVKELMNANGGECSRAILSVVTEHEIKYEDIVAVISDSASYITKCGDSVKILFSGDIVHILCWAHKLNIVTSLWSSSLSELKTCVQNVKSAIDDLIEFLSQVEGEGSSRVF</sequence>
<comment type="caution">
    <text evidence="2">The sequence shown here is derived from an EMBL/GenBank/DDBJ whole genome shotgun (WGS) entry which is preliminary data.</text>
</comment>
<evidence type="ECO:0000313" key="3">
    <source>
        <dbReference type="Proteomes" id="UP001159363"/>
    </source>
</evidence>